<evidence type="ECO:0000313" key="2">
    <source>
        <dbReference type="EMBL" id="KAL1869479.1"/>
    </source>
</evidence>
<dbReference type="PANTHER" id="PTHR43103">
    <property type="entry name" value="NUCLEOSIDE-DIPHOSPHATE-SUGAR EPIMERASE"/>
    <property type="match status" value="1"/>
</dbReference>
<sequence length="303" mass="33753">MGKRIIVTGGSGKVGRHVIEYLVNQGHEVLNLDLIPLPEPLNSVVHTLKVDLTDSGQVYSAMSSHFKLTEPFPRAEPRPDAVVHLAGYARNMLVPDNETFRANTTSSYNVIEAACRLGLSKIVLASSVCVYGVTYADGDIDFPSFPIDEEIDVDPMDVYSLSKVCAERTGRSFARRFGVDVYALRIGAVVGPDEYEERFASYVGEPGKWKVHGWSYTDARDLGKMCHLCVVKDGLGFQVFNATNDTITNQHPTVEFLSRICPETPFTREMGQDEAPMTNKKMKTLLGFTEDHPWQRYYTMGSI</sequence>
<dbReference type="EMBL" id="JAVDPF010000034">
    <property type="protein sequence ID" value="KAL1869479.1"/>
    <property type="molecule type" value="Genomic_DNA"/>
</dbReference>
<dbReference type="Proteomes" id="UP001583193">
    <property type="component" value="Unassembled WGS sequence"/>
</dbReference>
<dbReference type="Pfam" id="PF01370">
    <property type="entry name" value="Epimerase"/>
    <property type="match status" value="1"/>
</dbReference>
<dbReference type="InterPro" id="IPR001509">
    <property type="entry name" value="Epimerase_deHydtase"/>
</dbReference>
<proteinExistence type="predicted"/>
<accession>A0ABR3X1I0</accession>
<keyword evidence="3" id="KW-1185">Reference proteome</keyword>
<evidence type="ECO:0000259" key="1">
    <source>
        <dbReference type="Pfam" id="PF01370"/>
    </source>
</evidence>
<organism evidence="2 3">
    <name type="scientific">Paecilomyces lecythidis</name>
    <dbReference type="NCBI Taxonomy" id="3004212"/>
    <lineage>
        <taxon>Eukaryota</taxon>
        <taxon>Fungi</taxon>
        <taxon>Dikarya</taxon>
        <taxon>Ascomycota</taxon>
        <taxon>Pezizomycotina</taxon>
        <taxon>Eurotiomycetes</taxon>
        <taxon>Eurotiomycetidae</taxon>
        <taxon>Eurotiales</taxon>
        <taxon>Thermoascaceae</taxon>
        <taxon>Paecilomyces</taxon>
    </lineage>
</organism>
<dbReference type="Gene3D" id="3.40.50.720">
    <property type="entry name" value="NAD(P)-binding Rossmann-like Domain"/>
    <property type="match status" value="1"/>
</dbReference>
<dbReference type="InterPro" id="IPR036291">
    <property type="entry name" value="NAD(P)-bd_dom_sf"/>
</dbReference>
<dbReference type="SUPFAM" id="SSF51735">
    <property type="entry name" value="NAD(P)-binding Rossmann-fold domains"/>
    <property type="match status" value="1"/>
</dbReference>
<reference evidence="2 3" key="1">
    <citation type="journal article" date="2024" name="IMA Fungus">
        <title>IMA Genome - F19 : A genome assembly and annotation guide to empower mycologists, including annotated draft genome sequences of Ceratocystis pirilliformis, Diaporthe australafricana, Fusarium ophioides, Paecilomyces lecythidis, and Sporothrix stenoceras.</title>
        <authorList>
            <person name="Aylward J."/>
            <person name="Wilson A.M."/>
            <person name="Visagie C.M."/>
            <person name="Spraker J."/>
            <person name="Barnes I."/>
            <person name="Buitendag C."/>
            <person name="Ceriani C."/>
            <person name="Del Mar Angel L."/>
            <person name="du Plessis D."/>
            <person name="Fuchs T."/>
            <person name="Gasser K."/>
            <person name="Kramer D."/>
            <person name="Li W."/>
            <person name="Munsamy K."/>
            <person name="Piso A."/>
            <person name="Price J.L."/>
            <person name="Sonnekus B."/>
            <person name="Thomas C."/>
            <person name="van der Nest A."/>
            <person name="van Dijk A."/>
            <person name="van Heerden A."/>
            <person name="van Vuuren N."/>
            <person name="Yilmaz N."/>
            <person name="Duong T.A."/>
            <person name="van der Merwe N.A."/>
            <person name="Wingfield M.J."/>
            <person name="Wingfield B.D."/>
        </authorList>
    </citation>
    <scope>NUCLEOTIDE SEQUENCE [LARGE SCALE GENOMIC DNA]</scope>
    <source>
        <strain evidence="2 3">CMW 18167</strain>
    </source>
</reference>
<feature type="domain" description="NAD-dependent epimerase/dehydratase" evidence="1">
    <location>
        <begin position="5"/>
        <end position="198"/>
    </location>
</feature>
<dbReference type="PANTHER" id="PTHR43103:SF6">
    <property type="entry name" value="PUTATIVE-RELATED"/>
    <property type="match status" value="1"/>
</dbReference>
<evidence type="ECO:0000313" key="3">
    <source>
        <dbReference type="Proteomes" id="UP001583193"/>
    </source>
</evidence>
<gene>
    <name evidence="2" type="ORF">Plec18167_007777</name>
</gene>
<protein>
    <recommendedName>
        <fullName evidence="1">NAD-dependent epimerase/dehydratase domain-containing protein</fullName>
    </recommendedName>
</protein>
<name>A0ABR3X1I0_9EURO</name>
<dbReference type="CDD" id="cd08946">
    <property type="entry name" value="SDR_e"/>
    <property type="match status" value="1"/>
</dbReference>
<comment type="caution">
    <text evidence="2">The sequence shown here is derived from an EMBL/GenBank/DDBJ whole genome shotgun (WGS) entry which is preliminary data.</text>
</comment>